<dbReference type="Proteomes" id="UP000033867">
    <property type="component" value="Unassembled WGS sequence"/>
</dbReference>
<keyword evidence="1 3" id="KW-0378">Hydrolase</keyword>
<dbReference type="SUPFAM" id="SSF55811">
    <property type="entry name" value="Nudix"/>
    <property type="match status" value="1"/>
</dbReference>
<dbReference type="PROSITE" id="PS00893">
    <property type="entry name" value="NUDIX_BOX"/>
    <property type="match status" value="1"/>
</dbReference>
<dbReference type="CDD" id="cd03424">
    <property type="entry name" value="NUDIX_ADPRase_Nudt5_UGPPase_Nudt14"/>
    <property type="match status" value="1"/>
</dbReference>
<dbReference type="EMBL" id="LCEK01000020">
    <property type="protein sequence ID" value="KKS71749.1"/>
    <property type="molecule type" value="Genomic_DNA"/>
</dbReference>
<evidence type="ECO:0000313" key="3">
    <source>
        <dbReference type="EMBL" id="KKS71749.1"/>
    </source>
</evidence>
<protein>
    <submittedName>
        <fullName evidence="3">NUDIX hydrolase</fullName>
    </submittedName>
</protein>
<name>A0A0G1BF02_9BACT</name>
<feature type="domain" description="Nudix hydrolase" evidence="2">
    <location>
        <begin position="38"/>
        <end position="163"/>
    </location>
</feature>
<accession>A0A0G1BF02</accession>
<sequence length="187" mass="21253">MSAIPPQAKKVFSGVIFDVYQWEQEMFDGSTATYEMVSRQPSTEAIITVGDKIVMLDQEQPNRAPYPCIPGGRIEPGEQPLNAIKREMAEESGYTSDDIELLYHFTGNSKLYFPEYIYVARNGHNGATQSLDSGEKISIKLVTFDELLQTTRNPLFAASWGLKQVFVEALLDEEKYQELKKKIFKNR</sequence>
<dbReference type="InterPro" id="IPR020084">
    <property type="entry name" value="NUDIX_hydrolase_CS"/>
</dbReference>
<dbReference type="InterPro" id="IPR000086">
    <property type="entry name" value="NUDIX_hydrolase_dom"/>
</dbReference>
<organism evidence="3 4">
    <name type="scientific">Candidatus Magasanikbacteria bacterium GW2011_GWE2_42_7</name>
    <dbReference type="NCBI Taxonomy" id="1619052"/>
    <lineage>
        <taxon>Bacteria</taxon>
        <taxon>Candidatus Magasanikiibacteriota</taxon>
    </lineage>
</organism>
<proteinExistence type="predicted"/>
<dbReference type="GO" id="GO:0016787">
    <property type="term" value="F:hydrolase activity"/>
    <property type="evidence" value="ECO:0007669"/>
    <property type="project" value="UniProtKB-KW"/>
</dbReference>
<comment type="caution">
    <text evidence="3">The sequence shown here is derived from an EMBL/GenBank/DDBJ whole genome shotgun (WGS) entry which is preliminary data.</text>
</comment>
<dbReference type="InterPro" id="IPR015797">
    <property type="entry name" value="NUDIX_hydrolase-like_dom_sf"/>
</dbReference>
<dbReference type="Gene3D" id="3.90.79.10">
    <property type="entry name" value="Nucleoside Triphosphate Pyrophosphohydrolase"/>
    <property type="match status" value="1"/>
</dbReference>
<evidence type="ECO:0000259" key="2">
    <source>
        <dbReference type="PROSITE" id="PS51462"/>
    </source>
</evidence>
<evidence type="ECO:0000256" key="1">
    <source>
        <dbReference type="ARBA" id="ARBA00022801"/>
    </source>
</evidence>
<evidence type="ECO:0000313" key="4">
    <source>
        <dbReference type="Proteomes" id="UP000033867"/>
    </source>
</evidence>
<gene>
    <name evidence="3" type="ORF">UV42_C0020G0011</name>
</gene>
<dbReference type="Pfam" id="PF00293">
    <property type="entry name" value="NUDIX"/>
    <property type="match status" value="1"/>
</dbReference>
<reference evidence="3 4" key="1">
    <citation type="journal article" date="2015" name="Nature">
        <title>rRNA introns, odd ribosomes, and small enigmatic genomes across a large radiation of phyla.</title>
        <authorList>
            <person name="Brown C.T."/>
            <person name="Hug L.A."/>
            <person name="Thomas B.C."/>
            <person name="Sharon I."/>
            <person name="Castelle C.J."/>
            <person name="Singh A."/>
            <person name="Wilkins M.J."/>
            <person name="Williams K.H."/>
            <person name="Banfield J.F."/>
        </authorList>
    </citation>
    <scope>NUCLEOTIDE SEQUENCE [LARGE SCALE GENOMIC DNA]</scope>
</reference>
<dbReference type="PANTHER" id="PTHR43736:SF2">
    <property type="entry name" value="MUTT_NUDIX FAMILY PROTEIN"/>
    <property type="match status" value="1"/>
</dbReference>
<dbReference type="PROSITE" id="PS51462">
    <property type="entry name" value="NUDIX"/>
    <property type="match status" value="1"/>
</dbReference>
<dbReference type="PANTHER" id="PTHR43736">
    <property type="entry name" value="ADP-RIBOSE PYROPHOSPHATASE"/>
    <property type="match status" value="1"/>
</dbReference>
<dbReference type="AlphaFoldDB" id="A0A0G1BF02"/>